<dbReference type="InParanoid" id="A0A1X2HA13"/>
<protein>
    <submittedName>
        <fullName evidence="1">Uncharacterized protein</fullName>
    </submittedName>
</protein>
<comment type="caution">
    <text evidence="1">The sequence shown here is derived from an EMBL/GenBank/DDBJ whole genome shotgun (WGS) entry which is preliminary data.</text>
</comment>
<reference evidence="1 2" key="1">
    <citation type="submission" date="2016-07" db="EMBL/GenBank/DDBJ databases">
        <title>Pervasive Adenine N6-methylation of Active Genes in Fungi.</title>
        <authorList>
            <consortium name="DOE Joint Genome Institute"/>
            <person name="Mondo S.J."/>
            <person name="Dannebaum R.O."/>
            <person name="Kuo R.C."/>
            <person name="Labutti K."/>
            <person name="Haridas S."/>
            <person name="Kuo A."/>
            <person name="Salamov A."/>
            <person name="Ahrendt S.R."/>
            <person name="Lipzen A."/>
            <person name="Sullivan W."/>
            <person name="Andreopoulos W.B."/>
            <person name="Clum A."/>
            <person name="Lindquist E."/>
            <person name="Daum C."/>
            <person name="Ramamoorthy G.K."/>
            <person name="Gryganskyi A."/>
            <person name="Culley D."/>
            <person name="Magnuson J.K."/>
            <person name="James T.Y."/>
            <person name="O'Malley M.A."/>
            <person name="Stajich J.E."/>
            <person name="Spatafora J.W."/>
            <person name="Visel A."/>
            <person name="Grigoriev I.V."/>
        </authorList>
    </citation>
    <scope>NUCLEOTIDE SEQUENCE [LARGE SCALE GENOMIC DNA]</scope>
    <source>
        <strain evidence="1 2">NRRL 2496</strain>
    </source>
</reference>
<dbReference type="Proteomes" id="UP000242180">
    <property type="component" value="Unassembled WGS sequence"/>
</dbReference>
<name>A0A1X2HA13_SYNRA</name>
<sequence>MRAGIYIADGFTCWHNYPIKPTGATAWSGLRSRGGRRAKGGTSDFCLFFHVI</sequence>
<dbReference type="EMBL" id="MCGN01000007">
    <property type="protein sequence ID" value="ORY94910.1"/>
    <property type="molecule type" value="Genomic_DNA"/>
</dbReference>
<proteinExistence type="predicted"/>
<gene>
    <name evidence="1" type="ORF">BCR43DRAFT_494794</name>
</gene>
<evidence type="ECO:0000313" key="2">
    <source>
        <dbReference type="Proteomes" id="UP000242180"/>
    </source>
</evidence>
<organism evidence="1 2">
    <name type="scientific">Syncephalastrum racemosum</name>
    <name type="common">Filamentous fungus</name>
    <dbReference type="NCBI Taxonomy" id="13706"/>
    <lineage>
        <taxon>Eukaryota</taxon>
        <taxon>Fungi</taxon>
        <taxon>Fungi incertae sedis</taxon>
        <taxon>Mucoromycota</taxon>
        <taxon>Mucoromycotina</taxon>
        <taxon>Mucoromycetes</taxon>
        <taxon>Mucorales</taxon>
        <taxon>Syncephalastraceae</taxon>
        <taxon>Syncephalastrum</taxon>
    </lineage>
</organism>
<accession>A0A1X2HA13</accession>
<evidence type="ECO:0000313" key="1">
    <source>
        <dbReference type="EMBL" id="ORY94910.1"/>
    </source>
</evidence>
<dbReference type="AlphaFoldDB" id="A0A1X2HA13"/>
<keyword evidence="2" id="KW-1185">Reference proteome</keyword>